<sequence>MNLHLSRLGIVVAAVTVAATAGCGGDAGTPGTPGPVPGAPGTSSSAPSPGPSGRPSPPSSPPSARPATPGASTPVGTPAPGAAHWTVSPWTSGPTTVVHRPAVPPVPVVLRIRAAAHPREGFDRLVFDIRGALPGYTVRYVDEVRTDPSDRPVAVPGRRFLLVVLSPAQAHEDDGTATLSGARRLDLSMMRGYAVAGDFEGHVSVAIGLDDVVGYRVGELTGRIFIDVAA</sequence>
<name>A0A8J3YEY7_9ACTN</name>
<proteinExistence type="predicted"/>
<dbReference type="Proteomes" id="UP000652013">
    <property type="component" value="Unassembled WGS sequence"/>
</dbReference>
<protein>
    <recommendedName>
        <fullName evidence="3">AMIN-like domain-containing protein</fullName>
    </recommendedName>
</protein>
<feature type="signal peptide" evidence="2">
    <location>
        <begin position="1"/>
        <end position="21"/>
    </location>
</feature>
<evidence type="ECO:0000313" key="5">
    <source>
        <dbReference type="Proteomes" id="UP000652013"/>
    </source>
</evidence>
<dbReference type="AlphaFoldDB" id="A0A8J3YEY7"/>
<feature type="compositionally biased region" description="Low complexity" evidence="1">
    <location>
        <begin position="65"/>
        <end position="74"/>
    </location>
</feature>
<dbReference type="RefSeq" id="WP_203941864.1">
    <property type="nucleotide sequence ID" value="NZ_BAAAGJ010000021.1"/>
</dbReference>
<evidence type="ECO:0000313" key="4">
    <source>
        <dbReference type="EMBL" id="GIJ06699.1"/>
    </source>
</evidence>
<gene>
    <name evidence="4" type="ORF">Sya03_60510</name>
</gene>
<keyword evidence="5" id="KW-1185">Reference proteome</keyword>
<accession>A0A8J3YEY7</accession>
<reference evidence="4" key="1">
    <citation type="submission" date="2021-01" db="EMBL/GenBank/DDBJ databases">
        <title>Whole genome shotgun sequence of Spirilliplanes yamanashiensis NBRC 15828.</title>
        <authorList>
            <person name="Komaki H."/>
            <person name="Tamura T."/>
        </authorList>
    </citation>
    <scope>NUCLEOTIDE SEQUENCE</scope>
    <source>
        <strain evidence="4">NBRC 15828</strain>
    </source>
</reference>
<comment type="caution">
    <text evidence="4">The sequence shown here is derived from an EMBL/GenBank/DDBJ whole genome shotgun (WGS) entry which is preliminary data.</text>
</comment>
<feature type="chain" id="PRO_5038360602" description="AMIN-like domain-containing protein" evidence="2">
    <location>
        <begin position="22"/>
        <end position="230"/>
    </location>
</feature>
<dbReference type="PROSITE" id="PS51257">
    <property type="entry name" value="PROKAR_LIPOPROTEIN"/>
    <property type="match status" value="1"/>
</dbReference>
<feature type="compositionally biased region" description="Pro residues" evidence="1">
    <location>
        <begin position="48"/>
        <end position="64"/>
    </location>
</feature>
<dbReference type="EMBL" id="BOOY01000044">
    <property type="protein sequence ID" value="GIJ06699.1"/>
    <property type="molecule type" value="Genomic_DNA"/>
</dbReference>
<evidence type="ECO:0000259" key="3">
    <source>
        <dbReference type="Pfam" id="PF24837"/>
    </source>
</evidence>
<dbReference type="InterPro" id="IPR056303">
    <property type="entry name" value="AMIN-like"/>
</dbReference>
<feature type="region of interest" description="Disordered" evidence="1">
    <location>
        <begin position="26"/>
        <end position="88"/>
    </location>
</feature>
<keyword evidence="2" id="KW-0732">Signal</keyword>
<evidence type="ECO:0000256" key="2">
    <source>
        <dbReference type="SAM" id="SignalP"/>
    </source>
</evidence>
<feature type="domain" description="AMIN-like" evidence="3">
    <location>
        <begin position="108"/>
        <end position="229"/>
    </location>
</feature>
<organism evidence="4 5">
    <name type="scientific">Spirilliplanes yamanashiensis</name>
    <dbReference type="NCBI Taxonomy" id="42233"/>
    <lineage>
        <taxon>Bacteria</taxon>
        <taxon>Bacillati</taxon>
        <taxon>Actinomycetota</taxon>
        <taxon>Actinomycetes</taxon>
        <taxon>Micromonosporales</taxon>
        <taxon>Micromonosporaceae</taxon>
        <taxon>Spirilliplanes</taxon>
    </lineage>
</organism>
<evidence type="ECO:0000256" key="1">
    <source>
        <dbReference type="SAM" id="MobiDB-lite"/>
    </source>
</evidence>
<dbReference type="Pfam" id="PF24837">
    <property type="entry name" value="AMIN-like"/>
    <property type="match status" value="1"/>
</dbReference>